<feature type="region of interest" description="Disordered" evidence="1">
    <location>
        <begin position="384"/>
        <end position="477"/>
    </location>
</feature>
<feature type="transmembrane region" description="Helical" evidence="2">
    <location>
        <begin position="216"/>
        <end position="237"/>
    </location>
</feature>
<dbReference type="GO" id="GO:0042734">
    <property type="term" value="C:presynaptic membrane"/>
    <property type="evidence" value="ECO:0007669"/>
    <property type="project" value="TreeGrafter"/>
</dbReference>
<keyword evidence="2" id="KW-0472">Membrane</keyword>
<gene>
    <name evidence="3" type="ORF">KUF71_003724</name>
</gene>
<feature type="transmembrane region" description="Helical" evidence="2">
    <location>
        <begin position="291"/>
        <end position="310"/>
    </location>
</feature>
<feature type="transmembrane region" description="Helical" evidence="2">
    <location>
        <begin position="128"/>
        <end position="148"/>
    </location>
</feature>
<feature type="compositionally biased region" description="Basic and acidic residues" evidence="1">
    <location>
        <begin position="468"/>
        <end position="477"/>
    </location>
</feature>
<feature type="compositionally biased region" description="Gly residues" evidence="1">
    <location>
        <begin position="393"/>
        <end position="404"/>
    </location>
</feature>
<feature type="transmembrane region" description="Helical" evidence="2">
    <location>
        <begin position="95"/>
        <end position="116"/>
    </location>
</feature>
<keyword evidence="2" id="KW-0812">Transmembrane</keyword>
<dbReference type="GO" id="GO:0007274">
    <property type="term" value="P:neuromuscular synaptic transmission"/>
    <property type="evidence" value="ECO:0007669"/>
    <property type="project" value="TreeGrafter"/>
</dbReference>
<accession>A0AAE1L7H7</accession>
<organism evidence="3 4">
    <name type="scientific">Frankliniella fusca</name>
    <dbReference type="NCBI Taxonomy" id="407009"/>
    <lineage>
        <taxon>Eukaryota</taxon>
        <taxon>Metazoa</taxon>
        <taxon>Ecdysozoa</taxon>
        <taxon>Arthropoda</taxon>
        <taxon>Hexapoda</taxon>
        <taxon>Insecta</taxon>
        <taxon>Pterygota</taxon>
        <taxon>Neoptera</taxon>
        <taxon>Paraneoptera</taxon>
        <taxon>Thysanoptera</taxon>
        <taxon>Terebrantia</taxon>
        <taxon>Thripoidea</taxon>
        <taxon>Thripidae</taxon>
        <taxon>Frankliniella</taxon>
    </lineage>
</organism>
<dbReference type="AlphaFoldDB" id="A0AAE1L7H7"/>
<protein>
    <submittedName>
        <fullName evidence="3">Alpha-2C adrenergic receptor</fullName>
    </submittedName>
</protein>
<sequence length="477" mass="53661">MWPSDNAAAANGPGPAAPGAPSPPRRRRQSFTMRGSIVGISDGLRGSSRGHYVLLQALDMLVSMFLMTPAVVSYWRGTWALMDYYVFPDQPNLSNLVSMLIGAVFHIIFTMVQHPLERHLHPDKHRLMYYVLSRVYTALFSFGCVNSFRGVWKALDQHTGLNPATVAALTGVPVVALACLRALRNISAPPFVIVTDNHENYFQVPTMFHTSSRQTWLYILDCLFSVLVVHTLVVFVWRGAWCIFDIFLYPKRYDLSAWGSLTIGYCITIVAFSLQPCMMSVVQRMSGCSRVVIVDIYNLFSFFGTVNVWRGVWNLLNFYFLPDNPVASNWISHVLPFLLLVLLNCANSILVRGVYIDAEEEGGQCVEFPIYYLRLFFQNRRRKKLMRQHGKRPSGGSGHKGGAGALLDNNHHHQQQHQGHGQSPSPPTSRKSSREQPLQPCLSHGLSHGMSHPHHHNLRVQLPPPPLARKDIPESPV</sequence>
<dbReference type="PANTHER" id="PTHR35270">
    <property type="entry name" value="FUSELESS, ISOFORM A"/>
    <property type="match status" value="1"/>
</dbReference>
<comment type="caution">
    <text evidence="3">The sequence shown here is derived from an EMBL/GenBank/DDBJ whole genome shotgun (WGS) entry which is preliminary data.</text>
</comment>
<reference evidence="3" key="2">
    <citation type="journal article" date="2023" name="BMC Genomics">
        <title>Pest status, molecular evolution, and epigenetic factors derived from the genome assembly of Frankliniella fusca, a thysanopteran phytovirus vector.</title>
        <authorList>
            <person name="Catto M.A."/>
            <person name="Labadie P.E."/>
            <person name="Jacobson A.L."/>
            <person name="Kennedy G.G."/>
            <person name="Srinivasan R."/>
            <person name="Hunt B.G."/>
        </authorList>
    </citation>
    <scope>NUCLEOTIDE SEQUENCE</scope>
    <source>
        <strain evidence="3">PL_HMW_Pooled</strain>
    </source>
</reference>
<evidence type="ECO:0000256" key="1">
    <source>
        <dbReference type="SAM" id="MobiDB-lite"/>
    </source>
</evidence>
<dbReference type="InterPro" id="IPR032751">
    <property type="entry name" value="Fuseless"/>
</dbReference>
<dbReference type="Proteomes" id="UP001219518">
    <property type="component" value="Unassembled WGS sequence"/>
</dbReference>
<dbReference type="Pfam" id="PF15993">
    <property type="entry name" value="Fuseless"/>
    <property type="match status" value="1"/>
</dbReference>
<dbReference type="PANTHER" id="PTHR35270:SF2">
    <property type="entry name" value="FUSELESS, ISOFORM A"/>
    <property type="match status" value="1"/>
</dbReference>
<keyword evidence="4" id="KW-1185">Reference proteome</keyword>
<dbReference type="GO" id="GO:0070073">
    <property type="term" value="P:clustering of voltage-gated calcium channels"/>
    <property type="evidence" value="ECO:0007669"/>
    <property type="project" value="TreeGrafter"/>
</dbReference>
<name>A0AAE1L7H7_9NEOP</name>
<feature type="region of interest" description="Disordered" evidence="1">
    <location>
        <begin position="1"/>
        <end position="28"/>
    </location>
</feature>
<proteinExistence type="predicted"/>
<feature type="transmembrane region" description="Helical" evidence="2">
    <location>
        <begin position="330"/>
        <end position="351"/>
    </location>
</feature>
<dbReference type="EMBL" id="JAHWGI010000085">
    <property type="protein sequence ID" value="KAK3909125.1"/>
    <property type="molecule type" value="Genomic_DNA"/>
</dbReference>
<feature type="transmembrane region" description="Helical" evidence="2">
    <location>
        <begin position="257"/>
        <end position="279"/>
    </location>
</feature>
<keyword evidence="3" id="KW-0675">Receptor</keyword>
<feature type="transmembrane region" description="Helical" evidence="2">
    <location>
        <begin position="52"/>
        <end position="75"/>
    </location>
</feature>
<feature type="compositionally biased region" description="Low complexity" evidence="1">
    <location>
        <begin position="1"/>
        <end position="14"/>
    </location>
</feature>
<keyword evidence="2" id="KW-1133">Transmembrane helix</keyword>
<reference evidence="3" key="1">
    <citation type="submission" date="2021-07" db="EMBL/GenBank/DDBJ databases">
        <authorList>
            <person name="Catto M.A."/>
            <person name="Jacobson A."/>
            <person name="Kennedy G."/>
            <person name="Labadie P."/>
            <person name="Hunt B.G."/>
            <person name="Srinivasan R."/>
        </authorList>
    </citation>
    <scope>NUCLEOTIDE SEQUENCE</scope>
    <source>
        <strain evidence="3">PL_HMW_Pooled</strain>
        <tissue evidence="3">Head</tissue>
    </source>
</reference>
<evidence type="ECO:0000256" key="2">
    <source>
        <dbReference type="SAM" id="Phobius"/>
    </source>
</evidence>
<dbReference type="GO" id="GO:0007270">
    <property type="term" value="P:neuron-neuron synaptic transmission"/>
    <property type="evidence" value="ECO:0007669"/>
    <property type="project" value="TreeGrafter"/>
</dbReference>
<evidence type="ECO:0000313" key="3">
    <source>
        <dbReference type="EMBL" id="KAK3909125.1"/>
    </source>
</evidence>
<evidence type="ECO:0000313" key="4">
    <source>
        <dbReference type="Proteomes" id="UP001219518"/>
    </source>
</evidence>